<reference evidence="3 4" key="2">
    <citation type="submission" date="2017-09" db="EMBL/GenBank/DDBJ databases">
        <title>Bacillus patelloidae sp. nov., isolated from the intestinal tract of a marine limpet.</title>
        <authorList>
            <person name="Liu R."/>
            <person name="Dong C."/>
            <person name="Shao Z."/>
        </authorList>
    </citation>
    <scope>NUCLEOTIDE SEQUENCE [LARGE SCALE GENOMIC DNA]</scope>
    <source>
        <strain evidence="3 4">SA5d-4</strain>
    </source>
</reference>
<dbReference type="GO" id="GO:0050485">
    <property type="term" value="F:oxidoreductase activity, acting on X-H and Y-H to form an X-Y bond, with a disulfide as acceptor"/>
    <property type="evidence" value="ECO:0007669"/>
    <property type="project" value="InterPro"/>
</dbReference>
<keyword evidence="4" id="KW-1185">Reference proteome</keyword>
<organism evidence="3 4">
    <name type="scientific">Lottiidibacillus patelloidae</name>
    <dbReference type="NCBI Taxonomy" id="2670334"/>
    <lineage>
        <taxon>Bacteria</taxon>
        <taxon>Bacillati</taxon>
        <taxon>Bacillota</taxon>
        <taxon>Bacilli</taxon>
        <taxon>Bacillales</taxon>
        <taxon>Bacillaceae</taxon>
        <taxon>Lottiidibacillus</taxon>
    </lineage>
</organism>
<proteinExistence type="predicted"/>
<dbReference type="RefSeq" id="WP_094923980.1">
    <property type="nucleotide sequence ID" value="NZ_NPIA01000003.1"/>
</dbReference>
<gene>
    <name evidence="3" type="ORF">CIB95_07880</name>
</gene>
<name>A0A263BUF1_9BACI</name>
<evidence type="ECO:0000313" key="4">
    <source>
        <dbReference type="Proteomes" id="UP000217083"/>
    </source>
</evidence>
<keyword evidence="1" id="KW-0712">Selenocysteine</keyword>
<sequence>MSWKIKLIGKTIVGISKWMPSVYKRFSLDHTKPKHEQVETLLTKPLKDCRVALISSAGVHLKIDKPFHVMGSGDYTYRKIPSNTKVDDLEVTHLYYDTKHAKVDKTIVFPLPQLQQLVEEKAIGSLSDVNIGLNGGTLKKEPHEKETAPLVVKELVKDNVDIALLVPG</sequence>
<comment type="caution">
    <text evidence="3">The sequence shown here is derived from an EMBL/GenBank/DDBJ whole genome shotgun (WGS) entry which is preliminary data.</text>
</comment>
<evidence type="ECO:0008006" key="5">
    <source>
        <dbReference type="Google" id="ProtNLM"/>
    </source>
</evidence>
<reference evidence="4" key="1">
    <citation type="submission" date="2017-08" db="EMBL/GenBank/DDBJ databases">
        <authorList>
            <person name="Huang Z."/>
        </authorList>
    </citation>
    <scope>NUCLEOTIDE SEQUENCE [LARGE SCALE GENOMIC DNA]</scope>
    <source>
        <strain evidence="4">SA5d-4</strain>
    </source>
</reference>
<dbReference type="AlphaFoldDB" id="A0A263BUF1"/>
<dbReference type="EMBL" id="NPIA01000003">
    <property type="protein sequence ID" value="OZM57371.1"/>
    <property type="molecule type" value="Genomic_DNA"/>
</dbReference>
<dbReference type="Pfam" id="PF07355">
    <property type="entry name" value="GRDB"/>
    <property type="match status" value="1"/>
</dbReference>
<keyword evidence="2" id="KW-0560">Oxidoreductase</keyword>
<dbReference type="Proteomes" id="UP000217083">
    <property type="component" value="Unassembled WGS sequence"/>
</dbReference>
<accession>A0A263BUF1</accession>
<dbReference type="InterPro" id="IPR010187">
    <property type="entry name" value="Various_sel_PB"/>
</dbReference>
<protein>
    <recommendedName>
        <fullName evidence="5">Proline reductase</fullName>
    </recommendedName>
</protein>
<evidence type="ECO:0000256" key="2">
    <source>
        <dbReference type="ARBA" id="ARBA00023002"/>
    </source>
</evidence>
<evidence type="ECO:0000256" key="1">
    <source>
        <dbReference type="ARBA" id="ARBA00022933"/>
    </source>
</evidence>
<evidence type="ECO:0000313" key="3">
    <source>
        <dbReference type="EMBL" id="OZM57371.1"/>
    </source>
</evidence>